<proteinExistence type="predicted"/>
<keyword evidence="2" id="KW-1185">Reference proteome</keyword>
<dbReference type="Proteomes" id="UP001367676">
    <property type="component" value="Unassembled WGS sequence"/>
</dbReference>
<dbReference type="EMBL" id="JBBCAQ010000010">
    <property type="protein sequence ID" value="KAK7600894.1"/>
    <property type="molecule type" value="Genomic_DNA"/>
</dbReference>
<evidence type="ECO:0000313" key="1">
    <source>
        <dbReference type="EMBL" id="KAK7600894.1"/>
    </source>
</evidence>
<protein>
    <submittedName>
        <fullName evidence="1">Uncharacterized protein</fullName>
    </submittedName>
</protein>
<dbReference type="AlphaFoldDB" id="A0AAN9TKP9"/>
<gene>
    <name evidence="1" type="ORF">V9T40_008335</name>
</gene>
<sequence length="360" mass="40936">MGPLYYEKYPRRVCEELLPSELQLLPAYYAISLEIILPSSLILSNLDSFISMVIMYELSSVFESMNSFAQSDFLLPQMNDINLSPFGKHGKFRSHVACRNGLSKTNSQSVTRKKHSKEVEFERKSSQCQIQEQQSDRYKIMNLLHQVNATKKTLDNNDVVRHCEETTETKIFIMEQRYGTVPARVAQMMWDRLKKLVGKASPISPSKGRKYAVTGKGDENGFASKPNMVGLVIDEKPLEEIALNANGANECSDAGAIKKKKHFFKKFVTKGKRLEASEKHENVFQPIQSVSDIVNDVQTKNRLFELIDANQKGIYELPQVQCKTNEQSASIPQSDHNTVKKFFIMKFILARKKPSVPTQT</sequence>
<accession>A0AAN9TKP9</accession>
<name>A0AAN9TKP9_9HEMI</name>
<evidence type="ECO:0000313" key="2">
    <source>
        <dbReference type="Proteomes" id="UP001367676"/>
    </source>
</evidence>
<comment type="caution">
    <text evidence="1">The sequence shown here is derived from an EMBL/GenBank/DDBJ whole genome shotgun (WGS) entry which is preliminary data.</text>
</comment>
<organism evidence="1 2">
    <name type="scientific">Parthenolecanium corni</name>
    <dbReference type="NCBI Taxonomy" id="536013"/>
    <lineage>
        <taxon>Eukaryota</taxon>
        <taxon>Metazoa</taxon>
        <taxon>Ecdysozoa</taxon>
        <taxon>Arthropoda</taxon>
        <taxon>Hexapoda</taxon>
        <taxon>Insecta</taxon>
        <taxon>Pterygota</taxon>
        <taxon>Neoptera</taxon>
        <taxon>Paraneoptera</taxon>
        <taxon>Hemiptera</taxon>
        <taxon>Sternorrhyncha</taxon>
        <taxon>Coccoidea</taxon>
        <taxon>Coccidae</taxon>
        <taxon>Parthenolecanium</taxon>
    </lineage>
</organism>
<reference evidence="1 2" key="1">
    <citation type="submission" date="2024-03" db="EMBL/GenBank/DDBJ databases">
        <title>Adaptation during the transition from Ophiocordyceps entomopathogen to insect associate is accompanied by gene loss and intensified selection.</title>
        <authorList>
            <person name="Ward C.M."/>
            <person name="Onetto C.A."/>
            <person name="Borneman A.R."/>
        </authorList>
    </citation>
    <scope>NUCLEOTIDE SEQUENCE [LARGE SCALE GENOMIC DNA]</scope>
    <source>
        <strain evidence="1">AWRI1</strain>
        <tissue evidence="1">Single Adult Female</tissue>
    </source>
</reference>